<evidence type="ECO:0000256" key="1">
    <source>
        <dbReference type="ARBA" id="ARBA00023161"/>
    </source>
</evidence>
<dbReference type="FunFam" id="1.25.40.10:FF:000047">
    <property type="entry name" value="SMG5, nonsense mediated mRNA decay factor"/>
    <property type="match status" value="1"/>
</dbReference>
<evidence type="ECO:0000313" key="6">
    <source>
        <dbReference type="Ensembl" id="ENSEBUP00000005578.1"/>
    </source>
</evidence>
<feature type="region of interest" description="Disordered" evidence="3">
    <location>
        <begin position="573"/>
        <end position="592"/>
    </location>
</feature>
<dbReference type="SUPFAM" id="SSF48452">
    <property type="entry name" value="TPR-like"/>
    <property type="match status" value="1"/>
</dbReference>
<dbReference type="GO" id="GO:0005697">
    <property type="term" value="C:telomerase holoenzyme complex"/>
    <property type="evidence" value="ECO:0007669"/>
    <property type="project" value="TreeGrafter"/>
</dbReference>
<dbReference type="GO" id="GO:0070034">
    <property type="term" value="F:telomerase RNA binding"/>
    <property type="evidence" value="ECO:0007669"/>
    <property type="project" value="TreeGrafter"/>
</dbReference>
<accession>A0A8C4NGC0</accession>
<feature type="compositionally biased region" description="Acidic residues" evidence="3">
    <location>
        <begin position="472"/>
        <end position="485"/>
    </location>
</feature>
<dbReference type="InterPro" id="IPR019458">
    <property type="entry name" value="Est1-like_N"/>
</dbReference>
<keyword evidence="2" id="KW-0539">Nucleus</keyword>
<reference evidence="6" key="1">
    <citation type="submission" date="2025-08" db="UniProtKB">
        <authorList>
            <consortium name="Ensembl"/>
        </authorList>
    </citation>
    <scope>IDENTIFICATION</scope>
</reference>
<keyword evidence="1 2" id="KW-0866">Nonsense-mediated mRNA decay</keyword>
<feature type="compositionally biased region" description="Acidic residues" evidence="3">
    <location>
        <begin position="497"/>
        <end position="506"/>
    </location>
</feature>
<dbReference type="AlphaFoldDB" id="A0A8C4NGC0"/>
<sequence length="882" mass="98111">DSRRPPTPDRPRLVQLTAKAVVDIVHRLDSLLGSNDACQEVFKLENVILRSRLRELCIKLMFLHPVEYGRKAEELLWRKVYYDVIHLVKTARKGCGSLDCAYRTHLTAGVGFYQHLLLSLQEQYWLQLQGCVDWLHLGDTLAGRCTNVSSKELEWARLACHHCLICLGDLARYQIEVGMGNMELLAERYYHQALAVVPHIGMPFNQLGTLAGSKSYHVDAAYYYMRCIQSEVGFEGSHGNLGRLFIKAKKLYQEIQKKEAITRKHSPNKQRCFPTLCLSHTLSYVTALCQEVLDDFNLCMFYLPGGGPARGVAVGARTAADEPCASGLHSTLVFRMTVMCLISLHNLKKTGTRRFTAAVAFTLALFSHVLNHTNIRLQASLDGGEDDVPVLREGDEGKKSQTKIGEQLLYKPTIPTTKARKGTRPPRLRRRRRRCPGRHNESDLSEDSDSEGGGSGDDHSGASVGSERGDHDEEEVEYEGTDSEADMNSQESRSELEGEEDEVGVEEEVEHAVVVVEGEDDEEAQQLGNLPQKNDIENINAQSNEGQCCSIFASKICCMGSFLISRICSTGSDADSESESTHSEEAAPVNTSRERSLQDTLVVLGAEGLLHTVKVCLDWLLLNPDIVVMCAQVLLVLSDSLQLCSGGVMVAVREAKGRQIVTLPEDVAVRNLAGLREAHRSFSGSNWQMPISVTEQTAVRVACLRSFGHFLVSLRGEAFSYNQELGLFLGNGQSAINGGTSDSVLQAEAQFRMAENEQRRNRLMCDMAQLRLQAEVCQLEGSLQQPRAQAVLSPYLMADPEALSMELSAVRQLACSGRFILLVPRTVIDGLDMLKKEAVGARDAIRFLEAEFRKGNRYIRCQREVGRGLERHRLKRQDLKAW</sequence>
<dbReference type="Gene3D" id="1.25.40.10">
    <property type="entry name" value="Tetratricopeptide repeat domain"/>
    <property type="match status" value="1"/>
</dbReference>
<organism evidence="6 7">
    <name type="scientific">Eptatretus burgeri</name>
    <name type="common">Inshore hagfish</name>
    <dbReference type="NCBI Taxonomy" id="7764"/>
    <lineage>
        <taxon>Eukaryota</taxon>
        <taxon>Metazoa</taxon>
        <taxon>Chordata</taxon>
        <taxon>Craniata</taxon>
        <taxon>Vertebrata</taxon>
        <taxon>Cyclostomata</taxon>
        <taxon>Myxini</taxon>
        <taxon>Myxiniformes</taxon>
        <taxon>Myxinidae</taxon>
        <taxon>Eptatretinae</taxon>
        <taxon>Eptatretus</taxon>
    </lineage>
</organism>
<comment type="subcellular location">
    <subcellularLocation>
        <location evidence="2">Nucleus</location>
    </subcellularLocation>
</comment>
<dbReference type="Gene3D" id="3.40.50.1010">
    <property type="entry name" value="5'-nuclease"/>
    <property type="match status" value="1"/>
</dbReference>
<dbReference type="GO" id="GO:0000184">
    <property type="term" value="P:nuclear-transcribed mRNA catabolic process, nonsense-mediated decay"/>
    <property type="evidence" value="ECO:0007669"/>
    <property type="project" value="UniProtKB-KW"/>
</dbReference>
<feature type="domain" description="Telomerase activating protein Est1-like N-terminal" evidence="5">
    <location>
        <begin position="71"/>
        <end position="177"/>
    </location>
</feature>
<dbReference type="PANTHER" id="PTHR15696:SF7">
    <property type="entry name" value="NONSENSE-MEDIATED MRNA DECAY FACTOR"/>
    <property type="match status" value="1"/>
</dbReference>
<dbReference type="GeneTree" id="ENSGT00940000154566"/>
<reference evidence="6" key="2">
    <citation type="submission" date="2025-09" db="UniProtKB">
        <authorList>
            <consortium name="Ensembl"/>
        </authorList>
    </citation>
    <scope>IDENTIFICATION</scope>
</reference>
<keyword evidence="7" id="KW-1185">Reference proteome</keyword>
<dbReference type="Pfam" id="PF10374">
    <property type="entry name" value="EST1"/>
    <property type="match status" value="1"/>
</dbReference>
<evidence type="ECO:0000259" key="4">
    <source>
        <dbReference type="Pfam" id="PF10373"/>
    </source>
</evidence>
<feature type="domain" description="DNA/RNA-binding" evidence="4">
    <location>
        <begin position="186"/>
        <end position="374"/>
    </location>
</feature>
<protein>
    <recommendedName>
        <fullName evidence="2">Nonsense-mediated mRNA decay factor</fullName>
    </recommendedName>
</protein>
<evidence type="ECO:0000259" key="5">
    <source>
        <dbReference type="Pfam" id="PF10374"/>
    </source>
</evidence>
<dbReference type="InterPro" id="IPR018834">
    <property type="entry name" value="DNA/RNA-bd_Est1-type"/>
</dbReference>
<feature type="region of interest" description="Disordered" evidence="3">
    <location>
        <begin position="384"/>
        <end position="506"/>
    </location>
</feature>
<feature type="compositionally biased region" description="Basic and acidic residues" evidence="3">
    <location>
        <begin position="389"/>
        <end position="399"/>
    </location>
</feature>
<name>A0A8C4NGC0_EPTBU</name>
<feature type="compositionally biased region" description="Basic residues" evidence="3">
    <location>
        <begin position="418"/>
        <end position="437"/>
    </location>
</feature>
<dbReference type="PANTHER" id="PTHR15696">
    <property type="entry name" value="SMG-7 SUPPRESSOR WITH MORPHOLOGICAL EFFECT ON GENITALIA PROTEIN 7"/>
    <property type="match status" value="1"/>
</dbReference>
<comment type="function">
    <text evidence="2">Plays a role in nonsense-mediated mRNA decay.</text>
</comment>
<dbReference type="GO" id="GO:0042162">
    <property type="term" value="F:telomeric DNA binding"/>
    <property type="evidence" value="ECO:0007669"/>
    <property type="project" value="TreeGrafter"/>
</dbReference>
<evidence type="ECO:0000313" key="7">
    <source>
        <dbReference type="Proteomes" id="UP000694388"/>
    </source>
</evidence>
<dbReference type="InterPro" id="IPR011990">
    <property type="entry name" value="TPR-like_helical_dom_sf"/>
</dbReference>
<dbReference type="Proteomes" id="UP000694388">
    <property type="component" value="Unplaced"/>
</dbReference>
<dbReference type="Pfam" id="PF10373">
    <property type="entry name" value="EST1_DNA_bind"/>
    <property type="match status" value="1"/>
</dbReference>
<evidence type="ECO:0000256" key="2">
    <source>
        <dbReference type="RuleBase" id="RU369098"/>
    </source>
</evidence>
<proteinExistence type="predicted"/>
<dbReference type="InterPro" id="IPR045153">
    <property type="entry name" value="Est1/Ebs1-like"/>
</dbReference>
<evidence type="ECO:0000256" key="3">
    <source>
        <dbReference type="SAM" id="MobiDB-lite"/>
    </source>
</evidence>
<dbReference type="OMA" id="CLMSISR"/>
<dbReference type="Ensembl" id="ENSEBUT00000006018.1">
    <property type="protein sequence ID" value="ENSEBUP00000005578.1"/>
    <property type="gene ID" value="ENSEBUG00000003739.1"/>
</dbReference>